<dbReference type="Pfam" id="PF00160">
    <property type="entry name" value="Pro_isomerase"/>
    <property type="match status" value="1"/>
</dbReference>
<reference evidence="3 4" key="1">
    <citation type="journal article" date="2021" name="Sci. Rep.">
        <title>The genome of the diatom Chaetoceros tenuissimus carries an ancient integrated fragment of an extant virus.</title>
        <authorList>
            <person name="Hongo Y."/>
            <person name="Kimura K."/>
            <person name="Takaki Y."/>
            <person name="Yoshida Y."/>
            <person name="Baba S."/>
            <person name="Kobayashi G."/>
            <person name="Nagasaki K."/>
            <person name="Hano T."/>
            <person name="Tomaru Y."/>
        </authorList>
    </citation>
    <scope>NUCLEOTIDE SEQUENCE [LARGE SCALE GENOMIC DNA]</scope>
    <source>
        <strain evidence="3 4">NIES-3715</strain>
    </source>
</reference>
<dbReference type="InterPro" id="IPR029000">
    <property type="entry name" value="Cyclophilin-like_dom_sf"/>
</dbReference>
<dbReference type="GO" id="GO:0003755">
    <property type="term" value="F:peptidyl-prolyl cis-trans isomerase activity"/>
    <property type="evidence" value="ECO:0007669"/>
    <property type="project" value="InterPro"/>
</dbReference>
<keyword evidence="1" id="KW-1133">Transmembrane helix</keyword>
<dbReference type="PANTHER" id="PTHR46873">
    <property type="entry name" value="EXPRESSED PROTEIN"/>
    <property type="match status" value="1"/>
</dbReference>
<name>A0AAD3CR91_9STRA</name>
<keyword evidence="1" id="KW-0812">Transmembrane</keyword>
<dbReference type="AlphaFoldDB" id="A0AAD3CR91"/>
<dbReference type="EMBL" id="BLLK01000038">
    <property type="protein sequence ID" value="GFH49716.1"/>
    <property type="molecule type" value="Genomic_DNA"/>
</dbReference>
<dbReference type="SUPFAM" id="SSF50891">
    <property type="entry name" value="Cyclophilin-like"/>
    <property type="match status" value="1"/>
</dbReference>
<dbReference type="InterPro" id="IPR002130">
    <property type="entry name" value="Cyclophilin-type_PPIase_dom"/>
</dbReference>
<organism evidence="3 4">
    <name type="scientific">Chaetoceros tenuissimus</name>
    <dbReference type="NCBI Taxonomy" id="426638"/>
    <lineage>
        <taxon>Eukaryota</taxon>
        <taxon>Sar</taxon>
        <taxon>Stramenopiles</taxon>
        <taxon>Ochrophyta</taxon>
        <taxon>Bacillariophyta</taxon>
        <taxon>Coscinodiscophyceae</taxon>
        <taxon>Chaetocerotophycidae</taxon>
        <taxon>Chaetocerotales</taxon>
        <taxon>Chaetocerotaceae</taxon>
        <taxon>Chaetoceros</taxon>
    </lineage>
</organism>
<sequence>MCFQVKCKDCKKASWAGCGMHIQSALAGVDEDNRCSNWRKGGPCGQKAAGGADSGASPSSGGGIFGRCMNLTNSQVKQLVYISVEMTIIQLESKKRRKRRKKKQRFMAKAILPLSLFVIGCIYYFFFSSMSDELETTTAQEETKKTLEVKPKPSPVDDLPKTLTLETSQGNIVIELRPNQALESVQYIKKLLDSPKPCKGCRFYRAEQRGILQGILHKEDIPANEVLGKCPDDVEEKEKCHGPMMKKGMVGWAAGEGGPDFFIDNYDRLADWWGHDHTVWGEVTDAESLKVVDSFFDLPRTKRGLTYLDTHVPITMK</sequence>
<feature type="domain" description="PPIase cyclophilin-type" evidence="2">
    <location>
        <begin position="163"/>
        <end position="298"/>
    </location>
</feature>
<evidence type="ECO:0000259" key="2">
    <source>
        <dbReference type="Pfam" id="PF00160"/>
    </source>
</evidence>
<evidence type="ECO:0000313" key="3">
    <source>
        <dbReference type="EMBL" id="GFH49716.1"/>
    </source>
</evidence>
<accession>A0AAD3CR91</accession>
<dbReference type="Proteomes" id="UP001054902">
    <property type="component" value="Unassembled WGS sequence"/>
</dbReference>
<comment type="caution">
    <text evidence="3">The sequence shown here is derived from an EMBL/GenBank/DDBJ whole genome shotgun (WGS) entry which is preliminary data.</text>
</comment>
<dbReference type="Gene3D" id="2.40.100.10">
    <property type="entry name" value="Cyclophilin-like"/>
    <property type="match status" value="1"/>
</dbReference>
<keyword evidence="1" id="KW-0472">Membrane</keyword>
<evidence type="ECO:0000313" key="4">
    <source>
        <dbReference type="Proteomes" id="UP001054902"/>
    </source>
</evidence>
<proteinExistence type="predicted"/>
<keyword evidence="4" id="KW-1185">Reference proteome</keyword>
<evidence type="ECO:0000256" key="1">
    <source>
        <dbReference type="SAM" id="Phobius"/>
    </source>
</evidence>
<dbReference type="PANTHER" id="PTHR46873:SF1">
    <property type="entry name" value="EXPRESSED PROTEIN"/>
    <property type="match status" value="1"/>
</dbReference>
<feature type="transmembrane region" description="Helical" evidence="1">
    <location>
        <begin position="106"/>
        <end position="126"/>
    </location>
</feature>
<protein>
    <recommendedName>
        <fullName evidence="2">PPIase cyclophilin-type domain-containing protein</fullName>
    </recommendedName>
</protein>
<gene>
    <name evidence="3" type="ORF">CTEN210_06192</name>
</gene>